<evidence type="ECO:0000313" key="3">
    <source>
        <dbReference type="Proteomes" id="UP000029839"/>
    </source>
</evidence>
<keyword evidence="3" id="KW-1185">Reference proteome</keyword>
<dbReference type="Pfam" id="PF01814">
    <property type="entry name" value="Hemerythrin"/>
    <property type="match status" value="1"/>
</dbReference>
<dbReference type="CDD" id="cd12108">
    <property type="entry name" value="Hr-like"/>
    <property type="match status" value="1"/>
</dbReference>
<accession>A0A0A0BXQ9</accession>
<organism evidence="2 3">
    <name type="scientific">Cellulomonas carbonis T26</name>
    <dbReference type="NCBI Taxonomy" id="947969"/>
    <lineage>
        <taxon>Bacteria</taxon>
        <taxon>Bacillati</taxon>
        <taxon>Actinomycetota</taxon>
        <taxon>Actinomycetes</taxon>
        <taxon>Micrococcales</taxon>
        <taxon>Cellulomonadaceae</taxon>
        <taxon>Cellulomonas</taxon>
    </lineage>
</organism>
<reference evidence="2 3" key="1">
    <citation type="submission" date="2013-08" db="EMBL/GenBank/DDBJ databases">
        <title>Genome sequencing of Cellulomonas carbonis T26.</title>
        <authorList>
            <person name="Chen F."/>
            <person name="Li Y."/>
            <person name="Wang G."/>
        </authorList>
    </citation>
    <scope>NUCLEOTIDE SEQUENCE [LARGE SCALE GENOMIC DNA]</scope>
    <source>
        <strain evidence="2 3">T26</strain>
    </source>
</reference>
<protein>
    <submittedName>
        <fullName evidence="2">Cation-binding protein</fullName>
    </submittedName>
</protein>
<evidence type="ECO:0000259" key="1">
    <source>
        <dbReference type="Pfam" id="PF01814"/>
    </source>
</evidence>
<evidence type="ECO:0000313" key="2">
    <source>
        <dbReference type="EMBL" id="KGM12492.1"/>
    </source>
</evidence>
<feature type="domain" description="Hemerythrin-like" evidence="1">
    <location>
        <begin position="4"/>
        <end position="131"/>
    </location>
</feature>
<dbReference type="AlphaFoldDB" id="A0A0A0BXQ9"/>
<dbReference type="InterPro" id="IPR012312">
    <property type="entry name" value="Hemerythrin-like"/>
</dbReference>
<dbReference type="Proteomes" id="UP000029839">
    <property type="component" value="Unassembled WGS sequence"/>
</dbReference>
<dbReference type="Gene3D" id="1.20.120.520">
    <property type="entry name" value="nmb1532 protein domain like"/>
    <property type="match status" value="1"/>
</dbReference>
<dbReference type="EMBL" id="AXCY01000004">
    <property type="protein sequence ID" value="KGM12492.1"/>
    <property type="molecule type" value="Genomic_DNA"/>
</dbReference>
<name>A0A0A0BXQ9_9CELL</name>
<sequence>MVQIHRLFRRLFVDAPVLVRGVGVGDRTRTAVVAAHVRDIAGGLHRHHRGEDLLLWDRLEERSPACALHVGLMRSQHATVADLLVRLDALVPAWEASASAEDREAVAEVLDEIRAALLVHLGAEEERILPTASLVLSQREWDELGEHGRSSTPRGQMLLLLGWILDSVPPAERAEWLRTNLPLPIRVVWAAVGRRQFAAHRARVYGTALARD</sequence>
<proteinExistence type="predicted"/>
<comment type="caution">
    <text evidence="2">The sequence shown here is derived from an EMBL/GenBank/DDBJ whole genome shotgun (WGS) entry which is preliminary data.</text>
</comment>
<reference evidence="2 3" key="2">
    <citation type="journal article" date="2015" name="Stand. Genomic Sci.">
        <title>Draft genome sequence of Cellulomonas carbonis T26(T) and comparative analysis of six Cellulomonas genomes.</title>
        <authorList>
            <person name="Zhuang W."/>
            <person name="Zhang S."/>
            <person name="Xia X."/>
            <person name="Wang G."/>
        </authorList>
    </citation>
    <scope>NUCLEOTIDE SEQUENCE [LARGE SCALE GENOMIC DNA]</scope>
    <source>
        <strain evidence="2 3">T26</strain>
    </source>
</reference>
<gene>
    <name evidence="2" type="ORF">N868_11935</name>
</gene>